<feature type="domain" description="PAC" evidence="3">
    <location>
        <begin position="227"/>
        <end position="279"/>
    </location>
</feature>
<dbReference type="SMART" id="SM00086">
    <property type="entry name" value="PAC"/>
    <property type="match status" value="1"/>
</dbReference>
<dbReference type="Proteomes" id="UP000824540">
    <property type="component" value="Unassembled WGS sequence"/>
</dbReference>
<evidence type="ECO:0000259" key="3">
    <source>
        <dbReference type="PROSITE" id="PS50113"/>
    </source>
</evidence>
<feature type="non-terminal residue" evidence="4">
    <location>
        <position position="1"/>
    </location>
</feature>
<dbReference type="PANTHER" id="PTHR10217">
    <property type="entry name" value="VOLTAGE AND LIGAND GATED POTASSIUM CHANNEL"/>
    <property type="match status" value="1"/>
</dbReference>
<reference evidence="4" key="1">
    <citation type="thesis" date="2021" institute="BYU ScholarsArchive" country="Provo, UT, USA">
        <title>Applications of and Algorithms for Genome Assembly and Genomic Analyses with an Emphasis on Marine Teleosts.</title>
        <authorList>
            <person name="Pickett B.D."/>
        </authorList>
    </citation>
    <scope>NUCLEOTIDE SEQUENCE</scope>
    <source>
        <strain evidence="4">HI-2016</strain>
    </source>
</reference>
<dbReference type="SUPFAM" id="SSF55785">
    <property type="entry name" value="PYP-like sensor domain (PAS domain)"/>
    <property type="match status" value="1"/>
</dbReference>
<dbReference type="OrthoDB" id="447251at2759"/>
<dbReference type="InterPro" id="IPR050818">
    <property type="entry name" value="KCNH_animal-type"/>
</dbReference>
<dbReference type="InterPro" id="IPR003949">
    <property type="entry name" value="K_chnl_volt-dep_EAG"/>
</dbReference>
<dbReference type="PROSITE" id="PS50113">
    <property type="entry name" value="PAC"/>
    <property type="match status" value="1"/>
</dbReference>
<evidence type="ECO:0000256" key="1">
    <source>
        <dbReference type="ARBA" id="ARBA00022860"/>
    </source>
</evidence>
<dbReference type="EMBL" id="JAFBMS010000019">
    <property type="protein sequence ID" value="KAG9344699.1"/>
    <property type="molecule type" value="Genomic_DNA"/>
</dbReference>
<evidence type="ECO:0000313" key="5">
    <source>
        <dbReference type="Proteomes" id="UP000824540"/>
    </source>
</evidence>
<feature type="region of interest" description="Disordered" evidence="2">
    <location>
        <begin position="113"/>
        <end position="139"/>
    </location>
</feature>
<dbReference type="InterPro" id="IPR001610">
    <property type="entry name" value="PAC"/>
</dbReference>
<keyword evidence="1" id="KW-0112">Calmodulin-binding</keyword>
<dbReference type="CDD" id="cd00130">
    <property type="entry name" value="PAS"/>
    <property type="match status" value="1"/>
</dbReference>
<dbReference type="NCBIfam" id="TIGR00229">
    <property type="entry name" value="sensory_box"/>
    <property type="match status" value="1"/>
</dbReference>
<protein>
    <recommendedName>
        <fullName evidence="3">PAC domain-containing protein</fullName>
    </recommendedName>
</protein>
<evidence type="ECO:0000256" key="2">
    <source>
        <dbReference type="SAM" id="MobiDB-lite"/>
    </source>
</evidence>
<comment type="caution">
    <text evidence="4">The sequence shown here is derived from an EMBL/GenBank/DDBJ whole genome shotgun (WGS) entry which is preliminary data.</text>
</comment>
<proteinExistence type="predicted"/>
<dbReference type="Pfam" id="PF13426">
    <property type="entry name" value="PAS_9"/>
    <property type="match status" value="1"/>
</dbReference>
<dbReference type="GO" id="GO:0008076">
    <property type="term" value="C:voltage-gated potassium channel complex"/>
    <property type="evidence" value="ECO:0007669"/>
    <property type="project" value="TreeGrafter"/>
</dbReference>
<dbReference type="GO" id="GO:0005516">
    <property type="term" value="F:calmodulin binding"/>
    <property type="evidence" value="ECO:0007669"/>
    <property type="project" value="UniProtKB-KW"/>
</dbReference>
<organism evidence="4 5">
    <name type="scientific">Albula glossodonta</name>
    <name type="common">roundjaw bonefish</name>
    <dbReference type="NCBI Taxonomy" id="121402"/>
    <lineage>
        <taxon>Eukaryota</taxon>
        <taxon>Metazoa</taxon>
        <taxon>Chordata</taxon>
        <taxon>Craniata</taxon>
        <taxon>Vertebrata</taxon>
        <taxon>Euteleostomi</taxon>
        <taxon>Actinopterygii</taxon>
        <taxon>Neopterygii</taxon>
        <taxon>Teleostei</taxon>
        <taxon>Albuliformes</taxon>
        <taxon>Albulidae</taxon>
        <taxon>Albula</taxon>
    </lineage>
</organism>
<dbReference type="InterPro" id="IPR035965">
    <property type="entry name" value="PAS-like_dom_sf"/>
</dbReference>
<dbReference type="AlphaFoldDB" id="A0A8T2NWZ6"/>
<dbReference type="GO" id="GO:0042391">
    <property type="term" value="P:regulation of membrane potential"/>
    <property type="evidence" value="ECO:0007669"/>
    <property type="project" value="TreeGrafter"/>
</dbReference>
<dbReference type="PRINTS" id="PR01464">
    <property type="entry name" value="EAGCHANNEL"/>
</dbReference>
<accession>A0A8T2NWZ6</accession>
<name>A0A8T2NWZ6_9TELE</name>
<sequence>MLFPRHLKSGERCHTDAALVSHCAGAFSPEPAECRAARASGTEDLDQPQRSVTMNGFIPPTDTHPNYFSVTTSSRTACDPDRHCPTAECTGEREGWWHRRTLFWKILSGGQVVPPSTHPQQHAGAPLTSDPPTLPLSEASEQKWNHKGIMAERERETERTKTSFLLGNAQIVEWPVVYSNDGFCKLSGYHRAEVMQKSSTCSFMYGELTDKKTIDKVRQTFDNYESNCFEVLLYKKNRTPVWLYMQIAPIRNENDKVVLFLCTFKDITVFKQPIEDETTKEPCSYPHAPSYVPSGPAAISLTLQWDLSACPTDEQ</sequence>
<dbReference type="InterPro" id="IPR000014">
    <property type="entry name" value="PAS"/>
</dbReference>
<keyword evidence="5" id="KW-1185">Reference proteome</keyword>
<dbReference type="GO" id="GO:0005249">
    <property type="term" value="F:voltage-gated potassium channel activity"/>
    <property type="evidence" value="ECO:0007669"/>
    <property type="project" value="InterPro"/>
</dbReference>
<gene>
    <name evidence="4" type="ORF">JZ751_010385</name>
</gene>
<evidence type="ECO:0000313" key="4">
    <source>
        <dbReference type="EMBL" id="KAG9344699.1"/>
    </source>
</evidence>
<dbReference type="Gene3D" id="3.30.450.20">
    <property type="entry name" value="PAS domain"/>
    <property type="match status" value="1"/>
</dbReference>
<dbReference type="PANTHER" id="PTHR10217:SF533">
    <property type="entry name" value="POTASSIUM VOLTAGE-GATED CHANNEL SUBFAMILY H MEMBER 5"/>
    <property type="match status" value="1"/>
</dbReference>
<dbReference type="InterPro" id="IPR000700">
    <property type="entry name" value="PAS-assoc_C"/>
</dbReference>
<dbReference type="FunFam" id="3.30.450.20:FF:000009">
    <property type="entry name" value="Potassium voltage-gated channel subfamily H member 1"/>
    <property type="match status" value="1"/>
</dbReference>
<feature type="compositionally biased region" description="Low complexity" evidence="2">
    <location>
        <begin position="126"/>
        <end position="137"/>
    </location>
</feature>